<evidence type="ECO:0000313" key="1">
    <source>
        <dbReference type="EMBL" id="MBB4702922.1"/>
    </source>
</evidence>
<keyword evidence="2" id="KW-1185">Reference proteome</keyword>
<proteinExistence type="predicted"/>
<protein>
    <submittedName>
        <fullName evidence="1">Uncharacterized Zn finger protein (UPF0148 family)</fullName>
    </submittedName>
</protein>
<reference evidence="1 2" key="1">
    <citation type="submission" date="2020-08" db="EMBL/GenBank/DDBJ databases">
        <title>Sequencing the genomes of 1000 actinobacteria strains.</title>
        <authorList>
            <person name="Klenk H.-P."/>
        </authorList>
    </citation>
    <scope>NUCLEOTIDE SEQUENCE [LARGE SCALE GENOMIC DNA]</scope>
    <source>
        <strain evidence="1 2">DSM 45784</strain>
    </source>
</reference>
<dbReference type="Proteomes" id="UP000542210">
    <property type="component" value="Unassembled WGS sequence"/>
</dbReference>
<dbReference type="EMBL" id="JACHND010000001">
    <property type="protein sequence ID" value="MBB4702922.1"/>
    <property type="molecule type" value="Genomic_DNA"/>
</dbReference>
<organism evidence="1 2">
    <name type="scientific">Sphaerisporangium siamense</name>
    <dbReference type="NCBI Taxonomy" id="795645"/>
    <lineage>
        <taxon>Bacteria</taxon>
        <taxon>Bacillati</taxon>
        <taxon>Actinomycetota</taxon>
        <taxon>Actinomycetes</taxon>
        <taxon>Streptosporangiales</taxon>
        <taxon>Streptosporangiaceae</taxon>
        <taxon>Sphaerisporangium</taxon>
    </lineage>
</organism>
<accession>A0A7W7GB05</accession>
<comment type="caution">
    <text evidence="1">The sequence shown here is derived from an EMBL/GenBank/DDBJ whole genome shotgun (WGS) entry which is preliminary data.</text>
</comment>
<sequence length="46" mass="5248">MCLLCGDDFCDLCRHPLEDWVQKEGGTICGMCQLFILLNFSGLRRP</sequence>
<gene>
    <name evidence="1" type="ORF">BJ982_004466</name>
</gene>
<dbReference type="AlphaFoldDB" id="A0A7W7GB05"/>
<evidence type="ECO:0000313" key="2">
    <source>
        <dbReference type="Proteomes" id="UP000542210"/>
    </source>
</evidence>
<name>A0A7W7GB05_9ACTN</name>